<evidence type="ECO:0000313" key="5">
    <source>
        <dbReference type="Proteomes" id="UP000836402"/>
    </source>
</evidence>
<reference evidence="2" key="3">
    <citation type="submission" date="2020-10" db="EMBL/GenBank/DDBJ databases">
        <authorList>
            <person name="Sedaghatjoo S."/>
        </authorList>
    </citation>
    <scope>NUCLEOTIDE SEQUENCE</scope>
    <source>
        <strain evidence="2">AZH3</strain>
    </source>
</reference>
<dbReference type="AlphaFoldDB" id="A0A177VF49"/>
<dbReference type="Proteomes" id="UP000077671">
    <property type="component" value="Unassembled WGS sequence"/>
</dbReference>
<organism evidence="3 4">
    <name type="scientific">Tilletia caries</name>
    <name type="common">wheat bunt fungus</name>
    <dbReference type="NCBI Taxonomy" id="13290"/>
    <lineage>
        <taxon>Eukaryota</taxon>
        <taxon>Fungi</taxon>
        <taxon>Dikarya</taxon>
        <taxon>Basidiomycota</taxon>
        <taxon>Ustilaginomycotina</taxon>
        <taxon>Exobasidiomycetes</taxon>
        <taxon>Tilletiales</taxon>
        <taxon>Tilletiaceae</taxon>
        <taxon>Tilletia</taxon>
    </lineage>
</organism>
<sequence>MFALSTRILASSASAAGWNRSAYRGINTILTSSSSTGARLYSSLPPKSAPATAPNVSSTPSTEEALAQNAQTSADELEPISADVRAQLNASAKENETDPNAESRPTVEEVKHEHQPIDTAKAAPDLARKTGQA</sequence>
<dbReference type="EMBL" id="LWDD02001067">
    <property type="protein sequence ID" value="KAE8252963.1"/>
    <property type="molecule type" value="Genomic_DNA"/>
</dbReference>
<name>A0A177VF49_9BASI</name>
<evidence type="ECO:0000313" key="2">
    <source>
        <dbReference type="EMBL" id="CAD6909597.1"/>
    </source>
</evidence>
<reference evidence="3" key="1">
    <citation type="submission" date="2016-04" db="EMBL/GenBank/DDBJ databases">
        <authorList>
            <person name="Nguyen H.D."/>
            <person name="Kesanakurti P."/>
            <person name="Cullis J."/>
            <person name="Levesque C.A."/>
            <person name="Hambleton S."/>
        </authorList>
    </citation>
    <scope>NUCLEOTIDE SEQUENCE</scope>
    <source>
        <strain evidence="3">DAOMC 238032</strain>
    </source>
</reference>
<gene>
    <name evidence="3" type="ORF">A4X03_0g6025</name>
    <name evidence="2" type="ORF">JKIAZH3_G735</name>
</gene>
<keyword evidence="5" id="KW-1185">Reference proteome</keyword>
<accession>A0A177VF49</accession>
<feature type="compositionally biased region" description="Polar residues" evidence="1">
    <location>
        <begin position="54"/>
        <end position="74"/>
    </location>
</feature>
<dbReference type="Proteomes" id="UP000836402">
    <property type="component" value="Unassembled WGS sequence"/>
</dbReference>
<feature type="region of interest" description="Disordered" evidence="1">
    <location>
        <begin position="35"/>
        <end position="133"/>
    </location>
</feature>
<reference evidence="3" key="2">
    <citation type="journal article" date="2019" name="IMA Fungus">
        <title>Genome sequencing and comparison of five Tilletia species to identify candidate genes for the detection of regulated species infecting wheat.</title>
        <authorList>
            <person name="Nguyen H.D.T."/>
            <person name="Sultana T."/>
            <person name="Kesanakurti P."/>
            <person name="Hambleton S."/>
        </authorList>
    </citation>
    <scope>NUCLEOTIDE SEQUENCE</scope>
    <source>
        <strain evidence="3">DAOMC 238032</strain>
    </source>
</reference>
<evidence type="ECO:0000256" key="1">
    <source>
        <dbReference type="SAM" id="MobiDB-lite"/>
    </source>
</evidence>
<evidence type="ECO:0000313" key="3">
    <source>
        <dbReference type="EMBL" id="KAE8252963.1"/>
    </source>
</evidence>
<dbReference type="EMBL" id="CAJHJG010001146">
    <property type="protein sequence ID" value="CAD6909597.1"/>
    <property type="molecule type" value="Genomic_DNA"/>
</dbReference>
<protein>
    <submittedName>
        <fullName evidence="3">Uncharacterized protein</fullName>
    </submittedName>
</protein>
<feature type="compositionally biased region" description="Basic and acidic residues" evidence="1">
    <location>
        <begin position="105"/>
        <end position="116"/>
    </location>
</feature>
<comment type="caution">
    <text evidence="3">The sequence shown here is derived from an EMBL/GenBank/DDBJ whole genome shotgun (WGS) entry which is preliminary data.</text>
</comment>
<proteinExistence type="predicted"/>
<evidence type="ECO:0000313" key="4">
    <source>
        <dbReference type="Proteomes" id="UP000077671"/>
    </source>
</evidence>